<organism evidence="1 2">
    <name type="scientific">Carboxydothermus ferrireducens DSM 11255</name>
    <dbReference type="NCBI Taxonomy" id="1119529"/>
    <lineage>
        <taxon>Bacteria</taxon>
        <taxon>Bacillati</taxon>
        <taxon>Bacillota</taxon>
        <taxon>Clostridia</taxon>
        <taxon>Thermoanaerobacterales</taxon>
        <taxon>Thermoanaerobacteraceae</taxon>
        <taxon>Carboxydothermus</taxon>
    </lineage>
</organism>
<name>A0ABX2RBE5_9THEO</name>
<protein>
    <submittedName>
        <fullName evidence="1">Uncharacterized protein</fullName>
    </submittedName>
</protein>
<reference evidence="1 2" key="1">
    <citation type="submission" date="2020-07" db="EMBL/GenBank/DDBJ databases">
        <title>Genomic Encyclopedia of Type Strains, Phase III (KMG-III): the genomes of soil and plant-associated and newly described type strains.</title>
        <authorList>
            <person name="Whitman W."/>
        </authorList>
    </citation>
    <scope>NUCLEOTIDE SEQUENCE [LARGE SCALE GENOMIC DNA]</scope>
    <source>
        <strain evidence="1 2">DSM 11255</strain>
    </source>
</reference>
<dbReference type="Proteomes" id="UP000604066">
    <property type="component" value="Unassembled WGS sequence"/>
</dbReference>
<keyword evidence="2" id="KW-1185">Reference proteome</keyword>
<evidence type="ECO:0000313" key="1">
    <source>
        <dbReference type="EMBL" id="NYE57192.1"/>
    </source>
</evidence>
<dbReference type="EMBL" id="JACCBS010000001">
    <property type="protein sequence ID" value="NYE57192.1"/>
    <property type="molecule type" value="Genomic_DNA"/>
</dbReference>
<sequence>MLTAVLTSESKTGILLFGSPEEHKELILNSAAYYGAEGLKKIFEESEKIFKLYSGFHPELAGETAVELLSSFGFEDFTMFCTAEVVENEGGAYFKVYPDKVTLRYERDGVELIYPINYPNLRVLKAS</sequence>
<accession>A0ABX2RBE5</accession>
<proteinExistence type="predicted"/>
<comment type="caution">
    <text evidence="1">The sequence shown here is derived from an EMBL/GenBank/DDBJ whole genome shotgun (WGS) entry which is preliminary data.</text>
</comment>
<evidence type="ECO:0000313" key="2">
    <source>
        <dbReference type="Proteomes" id="UP000604066"/>
    </source>
</evidence>
<gene>
    <name evidence="1" type="ORF">HDG70_000898</name>
</gene>
<dbReference type="RefSeq" id="WP_028052170.1">
    <property type="nucleotide sequence ID" value="NZ_ATYG01000015.1"/>
</dbReference>